<comment type="caution">
    <text evidence="1">The sequence shown here is derived from an EMBL/GenBank/DDBJ whole genome shotgun (WGS) entry which is preliminary data.</text>
</comment>
<gene>
    <name evidence="1" type="ORF">B5766_10250</name>
</gene>
<sequence>MVFDWEQFKKGLVGTPDWQDADDLARLSVESFRAERGGFRRDMSSGALRLAGAGITGHSGALDGVAETMRNFQRLILAAGLSSTGHTTLRGQPPADVVAKTRLSLNAAPLPGSLIFQIIPAMSPADQIAPNGQAEFFNDHETQLVDMAMKDALTLLEDGRQLVPDADTGVFLSKLKLYGPRVATTLRDFSLSMVKFEFEPELTWSQPRQSRLRTRLSTSELAHISELIASRKLEREPTTVRGVLRTVSEISAWQVEIDGGEIVRINAKQIGPEETATLRTGMTIAVGVAVTEETGPAGEGTLKYTATSFKNLGA</sequence>
<evidence type="ECO:0000313" key="2">
    <source>
        <dbReference type="Proteomes" id="UP000219994"/>
    </source>
</evidence>
<organism evidence="1 2">
    <name type="scientific">Candidatus Lumbricidiphila eiseniae</name>
    <dbReference type="NCBI Taxonomy" id="1969409"/>
    <lineage>
        <taxon>Bacteria</taxon>
        <taxon>Bacillati</taxon>
        <taxon>Actinomycetota</taxon>
        <taxon>Actinomycetes</taxon>
        <taxon>Micrococcales</taxon>
        <taxon>Microbacteriaceae</taxon>
        <taxon>Candidatus Lumbricidiphila</taxon>
    </lineage>
</organism>
<dbReference type="Proteomes" id="UP000219994">
    <property type="component" value="Unassembled WGS sequence"/>
</dbReference>
<dbReference type="EMBL" id="NAEP01000050">
    <property type="protein sequence ID" value="PDQ34565.1"/>
    <property type="molecule type" value="Genomic_DNA"/>
</dbReference>
<name>A0A2A6FNW4_9MICO</name>
<accession>A0A2A6FNW4</accession>
<protein>
    <submittedName>
        <fullName evidence="1">Uncharacterized protein</fullName>
    </submittedName>
</protein>
<proteinExistence type="predicted"/>
<evidence type="ECO:0000313" key="1">
    <source>
        <dbReference type="EMBL" id="PDQ34565.1"/>
    </source>
</evidence>
<reference evidence="2" key="1">
    <citation type="submission" date="2017-03" db="EMBL/GenBank/DDBJ databases">
        <authorList>
            <person name="Lund M.B."/>
        </authorList>
    </citation>
    <scope>NUCLEOTIDE SEQUENCE [LARGE SCALE GENOMIC DNA]</scope>
</reference>
<dbReference type="AlphaFoldDB" id="A0A2A6FNW4"/>